<comment type="caution">
    <text evidence="3">The sequence shown here is derived from an EMBL/GenBank/DDBJ whole genome shotgun (WGS) entry which is preliminary data.</text>
</comment>
<feature type="compositionally biased region" description="Gly residues" evidence="1">
    <location>
        <begin position="389"/>
        <end position="403"/>
    </location>
</feature>
<feature type="compositionally biased region" description="Low complexity" evidence="1">
    <location>
        <begin position="117"/>
        <end position="126"/>
    </location>
</feature>
<feature type="compositionally biased region" description="Basic and acidic residues" evidence="1">
    <location>
        <begin position="411"/>
        <end position="421"/>
    </location>
</feature>
<proteinExistence type="predicted"/>
<dbReference type="Proteomes" id="UP001456524">
    <property type="component" value="Unassembled WGS sequence"/>
</dbReference>
<feature type="domain" description="WH2" evidence="2">
    <location>
        <begin position="40"/>
        <end position="57"/>
    </location>
</feature>
<evidence type="ECO:0000259" key="2">
    <source>
        <dbReference type="PROSITE" id="PS51082"/>
    </source>
</evidence>
<feature type="compositionally biased region" description="Pro residues" evidence="1">
    <location>
        <begin position="315"/>
        <end position="361"/>
    </location>
</feature>
<dbReference type="Pfam" id="PF02205">
    <property type="entry name" value="WH2"/>
    <property type="match status" value="1"/>
</dbReference>
<feature type="region of interest" description="Disordered" evidence="1">
    <location>
        <begin position="1"/>
        <end position="454"/>
    </location>
</feature>
<feature type="compositionally biased region" description="Pro residues" evidence="1">
    <location>
        <begin position="223"/>
        <end position="241"/>
    </location>
</feature>
<feature type="compositionally biased region" description="Pro residues" evidence="1">
    <location>
        <begin position="262"/>
        <end position="292"/>
    </location>
</feature>
<dbReference type="CDD" id="cd22077">
    <property type="entry name" value="WH2_WAS_WASL-2_3"/>
    <property type="match status" value="1"/>
</dbReference>
<keyword evidence="4" id="KW-1185">Reference proteome</keyword>
<gene>
    <name evidence="3" type="ORF">IWX90DRAFT_230954</name>
</gene>
<dbReference type="PROSITE" id="PS51082">
    <property type="entry name" value="WH2"/>
    <property type="match status" value="1"/>
</dbReference>
<feature type="compositionally biased region" description="Pro residues" evidence="1">
    <location>
        <begin position="1"/>
        <end position="33"/>
    </location>
</feature>
<evidence type="ECO:0000313" key="4">
    <source>
        <dbReference type="Proteomes" id="UP001456524"/>
    </source>
</evidence>
<dbReference type="InterPro" id="IPR003124">
    <property type="entry name" value="WH2_dom"/>
</dbReference>
<evidence type="ECO:0000256" key="1">
    <source>
        <dbReference type="SAM" id="MobiDB-lite"/>
    </source>
</evidence>
<reference evidence="3 4" key="1">
    <citation type="journal article" date="2022" name="G3 (Bethesda)">
        <title>Enemy or ally: a genomic approach to elucidate the lifestyle of Phyllosticta citrichinaensis.</title>
        <authorList>
            <person name="Buijs V.A."/>
            <person name="Groenewald J.Z."/>
            <person name="Haridas S."/>
            <person name="LaButti K.M."/>
            <person name="Lipzen A."/>
            <person name="Martin F.M."/>
            <person name="Barry K."/>
            <person name="Grigoriev I.V."/>
            <person name="Crous P.W."/>
            <person name="Seidl M.F."/>
        </authorList>
    </citation>
    <scope>NUCLEOTIDE SEQUENCE [LARGE SCALE GENOMIC DNA]</scope>
    <source>
        <strain evidence="3 4">CBS 129764</strain>
    </source>
</reference>
<feature type="compositionally biased region" description="Pro residues" evidence="1">
    <location>
        <begin position="173"/>
        <end position="199"/>
    </location>
</feature>
<evidence type="ECO:0000313" key="3">
    <source>
        <dbReference type="EMBL" id="KAK8166969.1"/>
    </source>
</evidence>
<protein>
    <recommendedName>
        <fullName evidence="2">WH2 domain-containing protein</fullName>
    </recommendedName>
</protein>
<name>A0ABR1XUJ5_9PEZI</name>
<sequence>MPAAPPPPPPPPMPGFGGGPPPPPPPGNLPARPPAQAAKGRGALLGDIEKGARLRKVTQVNDRSAPQIGKVVDGPAKPTMGAPPVPGMAKPPGGLAPPVPGNRARSSSDTGRDRSDSSGGAAAGGAPQLAGIFAGVGMPKLRKTGGGGVDTGASTDSPYLSDPETMRARGVPKSPPGSAPKPPSAPRPPGGAPPPPPNPAVAALKGNLRPTSTHSLSDLPVSKPKPPPPIGKKPPMPPPSSRKPSNIGAPAPPTPSASATPSAPPPPPPSSAPAPPSRATPPPPPGPPPPPTNGHIPSLAEQAARNAFGSGTSPAAPPPPPPSAPPASISPPKAPSPPVAPPPPPVHAPTMPLAPPPPPSASPSRSPTTAAPPPPRASTMDPSAYTLTNGGGSSSGTKSGGSGTVNVGMLRIHDGRWKFQDDGQLPKPREYVGGPKKYRAGRGSSVPLDLSQFD</sequence>
<organism evidence="3 4">
    <name type="scientific">Phyllosticta citrichinensis</name>
    <dbReference type="NCBI Taxonomy" id="1130410"/>
    <lineage>
        <taxon>Eukaryota</taxon>
        <taxon>Fungi</taxon>
        <taxon>Dikarya</taxon>
        <taxon>Ascomycota</taxon>
        <taxon>Pezizomycotina</taxon>
        <taxon>Dothideomycetes</taxon>
        <taxon>Dothideomycetes incertae sedis</taxon>
        <taxon>Botryosphaeriales</taxon>
        <taxon>Phyllostictaceae</taxon>
        <taxon>Phyllosticta</taxon>
    </lineage>
</organism>
<accession>A0ABR1XUJ5</accession>
<dbReference type="SMART" id="SM00246">
    <property type="entry name" value="WH2"/>
    <property type="match status" value="2"/>
</dbReference>
<dbReference type="EMBL" id="JBBWUH010000005">
    <property type="protein sequence ID" value="KAK8166969.1"/>
    <property type="molecule type" value="Genomic_DNA"/>
</dbReference>